<evidence type="ECO:0000256" key="1">
    <source>
        <dbReference type="SAM" id="MobiDB-lite"/>
    </source>
</evidence>
<keyword evidence="3" id="KW-1185">Reference proteome</keyword>
<proteinExistence type="predicted"/>
<dbReference type="OMA" id="FPDHHYH"/>
<organism evidence="2 3">
    <name type="scientific">Aspergillus carbonarius (strain ITEM 5010)</name>
    <dbReference type="NCBI Taxonomy" id="602072"/>
    <lineage>
        <taxon>Eukaryota</taxon>
        <taxon>Fungi</taxon>
        <taxon>Dikarya</taxon>
        <taxon>Ascomycota</taxon>
        <taxon>Pezizomycotina</taxon>
        <taxon>Eurotiomycetes</taxon>
        <taxon>Eurotiomycetidae</taxon>
        <taxon>Eurotiales</taxon>
        <taxon>Aspergillaceae</taxon>
        <taxon>Aspergillus</taxon>
        <taxon>Aspergillus subgen. Circumdati</taxon>
    </lineage>
</organism>
<protein>
    <submittedName>
        <fullName evidence="2">Uncharacterized protein</fullName>
    </submittedName>
</protein>
<feature type="region of interest" description="Disordered" evidence="1">
    <location>
        <begin position="37"/>
        <end position="56"/>
    </location>
</feature>
<sequence length="247" mass="29162">MYGVRSTIHFSAWVIPARYMEKATRALMDAGYVSCQSDRRNRRDRRAPRAPGCSKMTEHYHPYPDKHFHHRKDAITGEKKELVYTVALYKMNRLFWNIPEPPFVTLSSAHSAHSSCFNGSDFQRSRQREGDYPIRLLTPGQYLQGMIYLVLRDHHAQRFKRWQHWQQELGYLVALFGQKRYQVHLKGLDARFLEYMKHRSSPEYGYRDSGARLLNQIFDEEKKGGRLPKPENGETDTPRLDQLFQVV</sequence>
<dbReference type="EMBL" id="KV907505">
    <property type="protein sequence ID" value="OOF93025.1"/>
    <property type="molecule type" value="Genomic_DNA"/>
</dbReference>
<evidence type="ECO:0000313" key="3">
    <source>
        <dbReference type="Proteomes" id="UP000188318"/>
    </source>
</evidence>
<dbReference type="Proteomes" id="UP000188318">
    <property type="component" value="Unassembled WGS sequence"/>
</dbReference>
<dbReference type="VEuPathDB" id="FungiDB:ASPCADRAFT_508825"/>
<reference evidence="3" key="1">
    <citation type="journal article" date="2017" name="Genome Biol.">
        <title>Comparative genomics reveals high biological diversity and specific adaptations in the industrially and medically important fungal genus Aspergillus.</title>
        <authorList>
            <person name="de Vries R.P."/>
            <person name="Riley R."/>
            <person name="Wiebenga A."/>
            <person name="Aguilar-Osorio G."/>
            <person name="Amillis S."/>
            <person name="Uchima C.A."/>
            <person name="Anderluh G."/>
            <person name="Asadollahi M."/>
            <person name="Askin M."/>
            <person name="Barry K."/>
            <person name="Battaglia E."/>
            <person name="Bayram O."/>
            <person name="Benocci T."/>
            <person name="Braus-Stromeyer S.A."/>
            <person name="Caldana C."/>
            <person name="Canovas D."/>
            <person name="Cerqueira G.C."/>
            <person name="Chen F."/>
            <person name="Chen W."/>
            <person name="Choi C."/>
            <person name="Clum A."/>
            <person name="Dos Santos R.A."/>
            <person name="Damasio A.R."/>
            <person name="Diallinas G."/>
            <person name="Emri T."/>
            <person name="Fekete E."/>
            <person name="Flipphi M."/>
            <person name="Freyberg S."/>
            <person name="Gallo A."/>
            <person name="Gournas C."/>
            <person name="Habgood R."/>
            <person name="Hainaut M."/>
            <person name="Harispe M.L."/>
            <person name="Henrissat B."/>
            <person name="Hilden K.S."/>
            <person name="Hope R."/>
            <person name="Hossain A."/>
            <person name="Karabika E."/>
            <person name="Karaffa L."/>
            <person name="Karanyi Z."/>
            <person name="Krasevec N."/>
            <person name="Kuo A."/>
            <person name="Kusch H."/>
            <person name="LaButti K."/>
            <person name="Lagendijk E.L."/>
            <person name="Lapidus A."/>
            <person name="Levasseur A."/>
            <person name="Lindquist E."/>
            <person name="Lipzen A."/>
            <person name="Logrieco A.F."/>
            <person name="MacCabe A."/>
            <person name="Maekelae M.R."/>
            <person name="Malavazi I."/>
            <person name="Melin P."/>
            <person name="Meyer V."/>
            <person name="Mielnichuk N."/>
            <person name="Miskei M."/>
            <person name="Molnar A.P."/>
            <person name="Mule G."/>
            <person name="Ngan C.Y."/>
            <person name="Orejas M."/>
            <person name="Orosz E."/>
            <person name="Ouedraogo J.P."/>
            <person name="Overkamp K.M."/>
            <person name="Park H.-S."/>
            <person name="Perrone G."/>
            <person name="Piumi F."/>
            <person name="Punt P.J."/>
            <person name="Ram A.F."/>
            <person name="Ramon A."/>
            <person name="Rauscher S."/>
            <person name="Record E."/>
            <person name="Riano-Pachon D.M."/>
            <person name="Robert V."/>
            <person name="Roehrig J."/>
            <person name="Ruller R."/>
            <person name="Salamov A."/>
            <person name="Salih N.S."/>
            <person name="Samson R.A."/>
            <person name="Sandor E."/>
            <person name="Sanguinetti M."/>
            <person name="Schuetze T."/>
            <person name="Sepcic K."/>
            <person name="Shelest E."/>
            <person name="Sherlock G."/>
            <person name="Sophianopoulou V."/>
            <person name="Squina F.M."/>
            <person name="Sun H."/>
            <person name="Susca A."/>
            <person name="Todd R.B."/>
            <person name="Tsang A."/>
            <person name="Unkles S.E."/>
            <person name="van de Wiele N."/>
            <person name="van Rossen-Uffink D."/>
            <person name="Oliveira J.V."/>
            <person name="Vesth T.C."/>
            <person name="Visser J."/>
            <person name="Yu J.-H."/>
            <person name="Zhou M."/>
            <person name="Andersen M.R."/>
            <person name="Archer D.B."/>
            <person name="Baker S.E."/>
            <person name="Benoit I."/>
            <person name="Brakhage A.A."/>
            <person name="Braus G.H."/>
            <person name="Fischer R."/>
            <person name="Frisvad J.C."/>
            <person name="Goldman G.H."/>
            <person name="Houbraken J."/>
            <person name="Oakley B."/>
            <person name="Pocsi I."/>
            <person name="Scazzocchio C."/>
            <person name="Seiboth B."/>
            <person name="vanKuyk P.A."/>
            <person name="Wortman J."/>
            <person name="Dyer P.S."/>
            <person name="Grigoriev I.V."/>
        </authorList>
    </citation>
    <scope>NUCLEOTIDE SEQUENCE [LARGE SCALE GENOMIC DNA]</scope>
    <source>
        <strain evidence="3">ITEM 5010</strain>
    </source>
</reference>
<dbReference type="AlphaFoldDB" id="A0A1R3REW8"/>
<dbReference type="OrthoDB" id="4499271at2759"/>
<name>A0A1R3REW8_ASPC5</name>
<evidence type="ECO:0000313" key="2">
    <source>
        <dbReference type="EMBL" id="OOF93025.1"/>
    </source>
</evidence>
<accession>A0A1R3REW8</accession>
<gene>
    <name evidence="2" type="ORF">ASPCADRAFT_508825</name>
</gene>